<dbReference type="InterPro" id="IPR051218">
    <property type="entry name" value="Sec_MonoDiacylglyc_Lipase"/>
</dbReference>
<evidence type="ECO:0000256" key="1">
    <source>
        <dbReference type="ARBA" id="ARBA00023157"/>
    </source>
</evidence>
<reference evidence="6 7" key="1">
    <citation type="submission" date="2018-06" db="EMBL/GenBank/DDBJ databases">
        <title>A transcriptomic atlas of mushroom development highlights an independent origin of complex multicellularity.</title>
        <authorList>
            <consortium name="DOE Joint Genome Institute"/>
            <person name="Krizsan K."/>
            <person name="Almasi E."/>
            <person name="Merenyi Z."/>
            <person name="Sahu N."/>
            <person name="Viragh M."/>
            <person name="Koszo T."/>
            <person name="Mondo S."/>
            <person name="Kiss B."/>
            <person name="Balint B."/>
            <person name="Kues U."/>
            <person name="Barry K."/>
            <person name="Hegedus J.C."/>
            <person name="Henrissat B."/>
            <person name="Johnson J."/>
            <person name="Lipzen A."/>
            <person name="Ohm R."/>
            <person name="Nagy I."/>
            <person name="Pangilinan J."/>
            <person name="Yan J."/>
            <person name="Xiong Y."/>
            <person name="Grigoriev I.V."/>
            <person name="Hibbett D.S."/>
            <person name="Nagy L.G."/>
        </authorList>
    </citation>
    <scope>NUCLEOTIDE SEQUENCE [LARGE SCALE GENOMIC DNA]</scope>
    <source>
        <strain evidence="6 7">SZMC22713</strain>
    </source>
</reference>
<comment type="catalytic activity">
    <reaction evidence="3">
        <text>a diacylglycerol + H2O = a monoacylglycerol + a fatty acid + H(+)</text>
        <dbReference type="Rhea" id="RHEA:32731"/>
        <dbReference type="ChEBI" id="CHEBI:15377"/>
        <dbReference type="ChEBI" id="CHEBI:15378"/>
        <dbReference type="ChEBI" id="CHEBI:17408"/>
        <dbReference type="ChEBI" id="CHEBI:18035"/>
        <dbReference type="ChEBI" id="CHEBI:28868"/>
    </reaction>
</comment>
<dbReference type="Proteomes" id="UP000294933">
    <property type="component" value="Unassembled WGS sequence"/>
</dbReference>
<evidence type="ECO:0000256" key="3">
    <source>
        <dbReference type="ARBA" id="ARBA00047591"/>
    </source>
</evidence>
<dbReference type="AlphaFoldDB" id="A0A4Y7QLT9"/>
<evidence type="ECO:0000256" key="4">
    <source>
        <dbReference type="ARBA" id="ARBA00048461"/>
    </source>
</evidence>
<comment type="similarity">
    <text evidence="2">Belongs to the AB hydrolase superfamily. Lipase family. Class 3 subfamily.</text>
</comment>
<evidence type="ECO:0000256" key="2">
    <source>
        <dbReference type="ARBA" id="ARBA00043996"/>
    </source>
</evidence>
<name>A0A4Y7QLT9_9AGAM</name>
<protein>
    <submittedName>
        <fullName evidence="6">Alpha/beta-hydrolase</fullName>
    </submittedName>
</protein>
<dbReference type="EMBL" id="ML170158">
    <property type="protein sequence ID" value="TDL27870.1"/>
    <property type="molecule type" value="Genomic_DNA"/>
</dbReference>
<proteinExistence type="inferred from homology"/>
<gene>
    <name evidence="6" type="ORF">BD410DRAFT_334598</name>
</gene>
<keyword evidence="7" id="KW-1185">Reference proteome</keyword>
<keyword evidence="1" id="KW-1015">Disulfide bond</keyword>
<evidence type="ECO:0000259" key="5">
    <source>
        <dbReference type="Pfam" id="PF01764"/>
    </source>
</evidence>
<feature type="domain" description="Fungal lipase-type" evidence="5">
    <location>
        <begin position="124"/>
        <end position="277"/>
    </location>
</feature>
<dbReference type="GO" id="GO:0016787">
    <property type="term" value="F:hydrolase activity"/>
    <property type="evidence" value="ECO:0007669"/>
    <property type="project" value="UniProtKB-KW"/>
</dbReference>
<accession>A0A4Y7QLT9</accession>
<sequence>MIFRKKESLTDTQRRLYKFEELPNFRWVKKFGLTTKSKCVLSSANIASPDLVRELSEAGQFAELVHSFVPPKLVWRNLELLSKPDFPLEEYTAIKGTTLVSSFRGSTAGVPGFIVYRPNKQQIVVAFSGTATFMQTLNDIDAHQVRYPFGVDKNSCKVHAGFLRMYRGVRESAFTALWKALKEYETREILIAGHSMGAALSYLFILELLPLHEEHHVPNDVKVKHAVFGAPRVGNRALVQLFERTVNTFLSQRGVDSFVSNSVRAHNDGVPALPPQRFGYSHFTSEIFFLHHGCLYHIPPREREYTVFDVSHDEEGYSPALLLHPRGGHNYYNGRDMEKVGRRIKWIDGAPVSGELRSGWETKYLERLAKEKRRQASKQNANKLPAKGG</sequence>
<dbReference type="PANTHER" id="PTHR45856:SF24">
    <property type="entry name" value="FUNGAL LIPASE-LIKE DOMAIN-CONTAINING PROTEIN"/>
    <property type="match status" value="1"/>
</dbReference>
<dbReference type="SUPFAM" id="SSF53474">
    <property type="entry name" value="alpha/beta-Hydrolases"/>
    <property type="match status" value="1"/>
</dbReference>
<keyword evidence="6" id="KW-0378">Hydrolase</keyword>
<dbReference type="VEuPathDB" id="FungiDB:BD410DRAFT_334598"/>
<dbReference type="Gene3D" id="3.40.50.1820">
    <property type="entry name" value="alpha/beta hydrolase"/>
    <property type="match status" value="1"/>
</dbReference>
<dbReference type="OrthoDB" id="426718at2759"/>
<dbReference type="CDD" id="cd00519">
    <property type="entry name" value="Lipase_3"/>
    <property type="match status" value="1"/>
</dbReference>
<dbReference type="InterPro" id="IPR002921">
    <property type="entry name" value="Fungal_lipase-type"/>
</dbReference>
<dbReference type="GO" id="GO:0006629">
    <property type="term" value="P:lipid metabolic process"/>
    <property type="evidence" value="ECO:0007669"/>
    <property type="project" value="InterPro"/>
</dbReference>
<organism evidence="6 7">
    <name type="scientific">Rickenella mellea</name>
    <dbReference type="NCBI Taxonomy" id="50990"/>
    <lineage>
        <taxon>Eukaryota</taxon>
        <taxon>Fungi</taxon>
        <taxon>Dikarya</taxon>
        <taxon>Basidiomycota</taxon>
        <taxon>Agaricomycotina</taxon>
        <taxon>Agaricomycetes</taxon>
        <taxon>Hymenochaetales</taxon>
        <taxon>Rickenellaceae</taxon>
        <taxon>Rickenella</taxon>
    </lineage>
</organism>
<evidence type="ECO:0000313" key="6">
    <source>
        <dbReference type="EMBL" id="TDL27870.1"/>
    </source>
</evidence>
<dbReference type="InterPro" id="IPR029058">
    <property type="entry name" value="AB_hydrolase_fold"/>
</dbReference>
<dbReference type="Pfam" id="PF01764">
    <property type="entry name" value="Lipase_3"/>
    <property type="match status" value="1"/>
</dbReference>
<evidence type="ECO:0000313" key="7">
    <source>
        <dbReference type="Proteomes" id="UP000294933"/>
    </source>
</evidence>
<dbReference type="PANTHER" id="PTHR45856">
    <property type="entry name" value="ALPHA/BETA-HYDROLASES SUPERFAMILY PROTEIN"/>
    <property type="match status" value="1"/>
</dbReference>
<comment type="catalytic activity">
    <reaction evidence="4">
        <text>a monoacylglycerol + H2O = glycerol + a fatty acid + H(+)</text>
        <dbReference type="Rhea" id="RHEA:15245"/>
        <dbReference type="ChEBI" id="CHEBI:15377"/>
        <dbReference type="ChEBI" id="CHEBI:15378"/>
        <dbReference type="ChEBI" id="CHEBI:17408"/>
        <dbReference type="ChEBI" id="CHEBI:17754"/>
        <dbReference type="ChEBI" id="CHEBI:28868"/>
    </reaction>
</comment>